<comment type="caution">
    <text evidence="9">The sequence shown here is derived from an EMBL/GenBank/DDBJ whole genome shotgun (WGS) entry which is preliminary data.</text>
</comment>
<keyword evidence="4" id="KW-1134">Transmembrane beta strand</keyword>
<comment type="subcellular location">
    <subcellularLocation>
        <location evidence="1">Cell outer membrane</location>
    </subcellularLocation>
</comment>
<keyword evidence="10" id="KW-1185">Reference proteome</keyword>
<evidence type="ECO:0000256" key="3">
    <source>
        <dbReference type="ARBA" id="ARBA00022448"/>
    </source>
</evidence>
<feature type="chain" id="PRO_5009190215" description="Transporter" evidence="8">
    <location>
        <begin position="20"/>
        <end position="450"/>
    </location>
</feature>
<dbReference type="Proteomes" id="UP000095463">
    <property type="component" value="Unassembled WGS sequence"/>
</dbReference>
<reference evidence="9 10" key="1">
    <citation type="journal article" date="2015" name="Genome Announc.">
        <title>Genome Assemblies of Three Soil-Associated Devosia species: D. insulae, D. limi, and D. soli.</title>
        <authorList>
            <person name="Hassan Y.I."/>
            <person name="Lepp D."/>
            <person name="Zhou T."/>
        </authorList>
    </citation>
    <scope>NUCLEOTIDE SEQUENCE [LARGE SCALE GENOMIC DNA]</scope>
    <source>
        <strain evidence="9 10">DS-56</strain>
    </source>
</reference>
<dbReference type="NCBIfam" id="TIGR01844">
    <property type="entry name" value="type_I_sec_TolC"/>
    <property type="match status" value="1"/>
</dbReference>
<evidence type="ECO:0000256" key="2">
    <source>
        <dbReference type="ARBA" id="ARBA00007613"/>
    </source>
</evidence>
<gene>
    <name evidence="9" type="ORF">VW23_027510</name>
</gene>
<dbReference type="EMBL" id="LAJE02000342">
    <property type="protein sequence ID" value="OEO28995.1"/>
    <property type="molecule type" value="Genomic_DNA"/>
</dbReference>
<feature type="signal peptide" evidence="8">
    <location>
        <begin position="1"/>
        <end position="19"/>
    </location>
</feature>
<dbReference type="PANTHER" id="PTHR30026">
    <property type="entry name" value="OUTER MEMBRANE PROTEIN TOLC"/>
    <property type="match status" value="1"/>
</dbReference>
<keyword evidence="6" id="KW-0472">Membrane</keyword>
<evidence type="ECO:0000256" key="5">
    <source>
        <dbReference type="ARBA" id="ARBA00022692"/>
    </source>
</evidence>
<evidence type="ECO:0000256" key="7">
    <source>
        <dbReference type="ARBA" id="ARBA00023237"/>
    </source>
</evidence>
<evidence type="ECO:0000256" key="8">
    <source>
        <dbReference type="SAM" id="SignalP"/>
    </source>
</evidence>
<dbReference type="Gene3D" id="1.20.1600.10">
    <property type="entry name" value="Outer membrane efflux proteins (OEP)"/>
    <property type="match status" value="1"/>
</dbReference>
<sequence>MRAGALAVVLSVLPATVHAESLRAALESAYQNNPNIMSALLNVKATAENIALAKSGQLPSLGLSSSLGGSWQQPQGGEFNTAASFSTSLNYSQTLFDNYKTDAEIEQARAGTEVAKYALRNAEQNVLLAVVQAYYAVIRDTQLVQLRSDNMAFFDAQVSSSEDRLRLGEGTKIDVSQAKTRQVAAVALYRSAIASLQTSQASYERWVGHKPKNLTSDFNFGKSLPTSIDSAIASAQERHPALLSARAAIRVAQAGSDAASASFGPTLSLIGAIDATTGYTTQQGYGSSVGGSAKLSLSIPIYSGGALSASLRKANIQQIQSEVDALSARDEIKESVISAWSTLQNSTSQIDSAQAAVGSSQLVVDGTIQERDVGQKTTLDVLNAQAELTTARESLITARSTKMIAAFSLLAASGKLSPEVLGLRVAMHSADGYIANVEDVWAELHALSDD</sequence>
<evidence type="ECO:0000313" key="10">
    <source>
        <dbReference type="Proteomes" id="UP000095463"/>
    </source>
</evidence>
<name>A0A1E5XK87_9HYPH</name>
<dbReference type="GO" id="GO:1990281">
    <property type="term" value="C:efflux pump complex"/>
    <property type="evidence" value="ECO:0007669"/>
    <property type="project" value="TreeGrafter"/>
</dbReference>
<dbReference type="InterPro" id="IPR051906">
    <property type="entry name" value="TolC-like"/>
</dbReference>
<keyword evidence="7" id="KW-0998">Cell outer membrane</keyword>
<evidence type="ECO:0000256" key="1">
    <source>
        <dbReference type="ARBA" id="ARBA00004442"/>
    </source>
</evidence>
<proteinExistence type="inferred from homology"/>
<keyword evidence="5" id="KW-0812">Transmembrane</keyword>
<dbReference type="InterPro" id="IPR010130">
    <property type="entry name" value="T1SS_OMP_TolC"/>
</dbReference>
<protein>
    <recommendedName>
        <fullName evidence="11">Transporter</fullName>
    </recommendedName>
</protein>
<dbReference type="PANTHER" id="PTHR30026:SF22">
    <property type="entry name" value="OUTER MEMBRANE EFFLUX PROTEIN"/>
    <property type="match status" value="1"/>
</dbReference>
<dbReference type="GO" id="GO:0015562">
    <property type="term" value="F:efflux transmembrane transporter activity"/>
    <property type="evidence" value="ECO:0007669"/>
    <property type="project" value="InterPro"/>
</dbReference>
<dbReference type="GO" id="GO:0015288">
    <property type="term" value="F:porin activity"/>
    <property type="evidence" value="ECO:0007669"/>
    <property type="project" value="TreeGrafter"/>
</dbReference>
<keyword evidence="8" id="KW-0732">Signal</keyword>
<keyword evidence="3" id="KW-0813">Transport</keyword>
<dbReference type="Pfam" id="PF02321">
    <property type="entry name" value="OEP"/>
    <property type="match status" value="2"/>
</dbReference>
<evidence type="ECO:0008006" key="11">
    <source>
        <dbReference type="Google" id="ProtNLM"/>
    </source>
</evidence>
<dbReference type="GO" id="GO:0009279">
    <property type="term" value="C:cell outer membrane"/>
    <property type="evidence" value="ECO:0007669"/>
    <property type="project" value="UniProtKB-SubCell"/>
</dbReference>
<dbReference type="InterPro" id="IPR003423">
    <property type="entry name" value="OMP_efflux"/>
</dbReference>
<dbReference type="AlphaFoldDB" id="A0A1E5XK87"/>
<organism evidence="9 10">
    <name type="scientific">Devosia insulae DS-56</name>
    <dbReference type="NCBI Taxonomy" id="1116389"/>
    <lineage>
        <taxon>Bacteria</taxon>
        <taxon>Pseudomonadati</taxon>
        <taxon>Pseudomonadota</taxon>
        <taxon>Alphaproteobacteria</taxon>
        <taxon>Hyphomicrobiales</taxon>
        <taxon>Devosiaceae</taxon>
        <taxon>Devosia</taxon>
    </lineage>
</organism>
<dbReference type="SUPFAM" id="SSF56954">
    <property type="entry name" value="Outer membrane efflux proteins (OEP)"/>
    <property type="match status" value="1"/>
</dbReference>
<evidence type="ECO:0000256" key="4">
    <source>
        <dbReference type="ARBA" id="ARBA00022452"/>
    </source>
</evidence>
<accession>A0A1E5XK87</accession>
<evidence type="ECO:0000313" key="9">
    <source>
        <dbReference type="EMBL" id="OEO28995.1"/>
    </source>
</evidence>
<comment type="similarity">
    <text evidence="2">Belongs to the outer membrane factor (OMF) (TC 1.B.17) family.</text>
</comment>
<evidence type="ECO:0000256" key="6">
    <source>
        <dbReference type="ARBA" id="ARBA00023136"/>
    </source>
</evidence>